<organism evidence="1 2">
    <name type="scientific">Kribbella aluminosa</name>
    <dbReference type="NCBI Taxonomy" id="416017"/>
    <lineage>
        <taxon>Bacteria</taxon>
        <taxon>Bacillati</taxon>
        <taxon>Actinomycetota</taxon>
        <taxon>Actinomycetes</taxon>
        <taxon>Propionibacteriales</taxon>
        <taxon>Kribbellaceae</taxon>
        <taxon>Kribbella</taxon>
    </lineage>
</organism>
<reference evidence="1 2" key="1">
    <citation type="submission" date="2021-03" db="EMBL/GenBank/DDBJ databases">
        <title>Sequencing the genomes of 1000 actinobacteria strains.</title>
        <authorList>
            <person name="Klenk H.-P."/>
        </authorList>
    </citation>
    <scope>NUCLEOTIDE SEQUENCE [LARGE SCALE GENOMIC DNA]</scope>
    <source>
        <strain evidence="1 2">DSM 18824</strain>
    </source>
</reference>
<keyword evidence="2" id="KW-1185">Reference proteome</keyword>
<evidence type="ECO:0000313" key="2">
    <source>
        <dbReference type="Proteomes" id="UP000755585"/>
    </source>
</evidence>
<dbReference type="Proteomes" id="UP000755585">
    <property type="component" value="Unassembled WGS sequence"/>
</dbReference>
<name>A0ABS4UBV6_9ACTN</name>
<proteinExistence type="predicted"/>
<protein>
    <submittedName>
        <fullName evidence="1">Uncharacterized protein</fullName>
    </submittedName>
</protein>
<evidence type="ECO:0000313" key="1">
    <source>
        <dbReference type="EMBL" id="MBP2349065.1"/>
    </source>
</evidence>
<comment type="caution">
    <text evidence="1">The sequence shown here is derived from an EMBL/GenBank/DDBJ whole genome shotgun (WGS) entry which is preliminary data.</text>
</comment>
<accession>A0ABS4UBV6</accession>
<dbReference type="RefSeq" id="WP_209692285.1">
    <property type="nucleotide sequence ID" value="NZ_BAAAVU010000028.1"/>
</dbReference>
<gene>
    <name evidence="1" type="ORF">JOF29_000148</name>
</gene>
<dbReference type="EMBL" id="JAGINT010000001">
    <property type="protein sequence ID" value="MBP2349065.1"/>
    <property type="molecule type" value="Genomic_DNA"/>
</dbReference>
<sequence length="118" mass="12524">MTTPEPTMTTIGNEVPIRFSGGLVEFVGTVLHDPATGLLVLDTGDGEPEEYLSISLDAYGISRETDDEVFIKDSDEGEGVAQSLIDAGLAEIVGEHKIGSFSSRALRLRLLPKEGCSA</sequence>